<dbReference type="Proteomes" id="UP000077154">
    <property type="component" value="Unassembled WGS sequence"/>
</dbReference>
<dbReference type="GO" id="GO:0005737">
    <property type="term" value="C:cytoplasm"/>
    <property type="evidence" value="ECO:0007669"/>
    <property type="project" value="TreeGrafter"/>
</dbReference>
<gene>
    <name evidence="3" type="ORF">VC83_06019</name>
</gene>
<dbReference type="SUPFAM" id="SSF53254">
    <property type="entry name" value="Phosphoglycerate mutase-like"/>
    <property type="match status" value="1"/>
</dbReference>
<dbReference type="InterPro" id="IPR013078">
    <property type="entry name" value="His_Pase_superF_clade-1"/>
</dbReference>
<dbReference type="eggNOG" id="KOG4754">
    <property type="taxonomic scope" value="Eukaryota"/>
</dbReference>
<dbReference type="CDD" id="cd07067">
    <property type="entry name" value="HP_PGM_like"/>
    <property type="match status" value="1"/>
</dbReference>
<dbReference type="VEuPathDB" id="FungiDB:GMDG_06688"/>
<dbReference type="RefSeq" id="XP_024322489.1">
    <property type="nucleotide sequence ID" value="XM_024469625.1"/>
</dbReference>
<feature type="region of interest" description="Disordered" evidence="1">
    <location>
        <begin position="456"/>
        <end position="476"/>
    </location>
</feature>
<dbReference type="Pfam" id="PF00300">
    <property type="entry name" value="His_Phos_1"/>
    <property type="match status" value="1"/>
</dbReference>
<name>A0A177A4W0_9PEZI</name>
<evidence type="ECO:0000313" key="3">
    <source>
        <dbReference type="EMBL" id="OAF57198.1"/>
    </source>
</evidence>
<dbReference type="OrthoDB" id="496981at2759"/>
<dbReference type="SMART" id="SM00855">
    <property type="entry name" value="PGAM"/>
    <property type="match status" value="1"/>
</dbReference>
<keyword evidence="2" id="KW-0812">Transmembrane</keyword>
<feature type="transmembrane region" description="Helical" evidence="2">
    <location>
        <begin position="484"/>
        <end position="504"/>
    </location>
</feature>
<dbReference type="Gene3D" id="3.40.50.1240">
    <property type="entry name" value="Phosphoglycerate mutase-like"/>
    <property type="match status" value="1"/>
</dbReference>
<dbReference type="InterPro" id="IPR029033">
    <property type="entry name" value="His_PPase_superfam"/>
</dbReference>
<evidence type="ECO:0000256" key="1">
    <source>
        <dbReference type="SAM" id="MobiDB-lite"/>
    </source>
</evidence>
<dbReference type="GO" id="GO:0016791">
    <property type="term" value="F:phosphatase activity"/>
    <property type="evidence" value="ECO:0007669"/>
    <property type="project" value="TreeGrafter"/>
</dbReference>
<evidence type="ECO:0000256" key="2">
    <source>
        <dbReference type="SAM" id="Phobius"/>
    </source>
</evidence>
<accession>A0A177A4W0</accession>
<reference evidence="3" key="1">
    <citation type="submission" date="2016-03" db="EMBL/GenBank/DDBJ databases">
        <title>Updated assembly of Pseudogymnoascus destructans, the fungus causing white-nose syndrome of bats.</title>
        <authorList>
            <person name="Palmer J.M."/>
            <person name="Drees K.P."/>
            <person name="Foster J.T."/>
            <person name="Lindner D.L."/>
        </authorList>
    </citation>
    <scope>NUCLEOTIDE SEQUENCE [LARGE SCALE GENOMIC DNA]</scope>
    <source>
        <strain evidence="3">20631-21</strain>
    </source>
</reference>
<dbReference type="InterPro" id="IPR050275">
    <property type="entry name" value="PGM_Phosphatase"/>
</dbReference>
<protein>
    <recommendedName>
        <fullName evidence="4">Phosphoglycerate mutase-like protein</fullName>
    </recommendedName>
</protein>
<sequence length="505" mass="53696">MLTVFNSTTHLYTVVICCFNMVSRSLFTAGAAALSVLATVDATSSYLKYSTVPGYFLQDINSTSTDGFDYTATNFGLINQSYDSDASFDPAGTKTQWERFENEVAALNIASTADERYAVLYLGRHGEGYHNVAESSYGTPAWNCYWSELDGNGTFVWADAKVTPRGIAQAERAHAFWTSQIASQKQSLPGSFYTSPLIRCLETAKLTFEGLVTPFTPLIKDYLREGISMHTCDRRSTKSYIASNYPGWPFDAGFTEKDELWTKTTAETSSAQDKRSKNALDSIFPSDPSSFLSITSHSGEIASLLRVLGHRKFSLSTGSVIPVLVKVEKAKGDAPYTSVAPWEAQATCNAPPITSLANIGCVCSSTTSASASASASASGSESASASASTSTGASNSTLSLTTSTVYATSVHTITKCPATVTNCPIGSVTTITYEDYTTVCPVGMVPTVTPEAPYPSTNGTTVIPQKPSSSVLPTGRPSTIPSSATSLLTSSIAMTAGFALFAFWM</sequence>
<dbReference type="EMBL" id="KV441401">
    <property type="protein sequence ID" value="OAF57198.1"/>
    <property type="molecule type" value="Genomic_DNA"/>
</dbReference>
<dbReference type="GeneID" id="36289081"/>
<dbReference type="AlphaFoldDB" id="A0A177A4W0"/>
<dbReference type="PANTHER" id="PTHR48100">
    <property type="entry name" value="BROAD-SPECIFICITY PHOSPHATASE YOR283W-RELATED"/>
    <property type="match status" value="1"/>
</dbReference>
<organism evidence="3">
    <name type="scientific">Pseudogymnoascus destructans</name>
    <dbReference type="NCBI Taxonomy" id="655981"/>
    <lineage>
        <taxon>Eukaryota</taxon>
        <taxon>Fungi</taxon>
        <taxon>Dikarya</taxon>
        <taxon>Ascomycota</taxon>
        <taxon>Pezizomycotina</taxon>
        <taxon>Leotiomycetes</taxon>
        <taxon>Thelebolales</taxon>
        <taxon>Thelebolaceae</taxon>
        <taxon>Pseudogymnoascus</taxon>
    </lineage>
</organism>
<keyword evidence="2" id="KW-1133">Transmembrane helix</keyword>
<dbReference type="PANTHER" id="PTHR48100:SF32">
    <property type="entry name" value="ANCHORED PROTEIN, PUTATIVE (AFU_ORTHOLOGUE AFUA_1G10590)-RELATED"/>
    <property type="match status" value="1"/>
</dbReference>
<keyword evidence="2" id="KW-0472">Membrane</keyword>
<feature type="compositionally biased region" description="Polar residues" evidence="1">
    <location>
        <begin position="456"/>
        <end position="472"/>
    </location>
</feature>
<proteinExistence type="predicted"/>
<evidence type="ECO:0008006" key="4">
    <source>
        <dbReference type="Google" id="ProtNLM"/>
    </source>
</evidence>